<evidence type="ECO:0000313" key="1">
    <source>
        <dbReference type="EMBL" id="AWH57618.1"/>
    </source>
</evidence>
<keyword evidence="1" id="KW-0614">Plasmid</keyword>
<organism evidence="1">
    <name type="scientific">Escherichia coli</name>
    <dbReference type="NCBI Taxonomy" id="562"/>
    <lineage>
        <taxon>Bacteria</taxon>
        <taxon>Pseudomonadati</taxon>
        <taxon>Pseudomonadota</taxon>
        <taxon>Gammaproteobacteria</taxon>
        <taxon>Enterobacterales</taxon>
        <taxon>Enterobacteriaceae</taxon>
        <taxon>Escherichia</taxon>
    </lineage>
</organism>
<geneLocation type="plasmid" evidence="1">
    <name>pLSB54-NDM-5</name>
</geneLocation>
<proteinExistence type="predicted"/>
<reference evidence="1" key="1">
    <citation type="submission" date="2018-01" db="EMBL/GenBank/DDBJ databases">
        <authorList>
            <person name="Youjun Y."/>
        </authorList>
    </citation>
    <scope>NUCLEOTIDE SEQUENCE</scope>
    <source>
        <strain evidence="1">LSB54</strain>
        <plasmid evidence="1">pLSB54-NDM-5</plasmid>
    </source>
</reference>
<dbReference type="AlphaFoldDB" id="A0A3G1QC37"/>
<sequence length="117" mass="12830">MSWFDRFPVQVEQQKDMTAVIEQWRETLALAHQNAEAGIDIEAVLSMALLPSVSPQNGSHSDDMAGSNDNDLSVAAFEDKPKRNKVKYQCRGCGAAVWGKAGLNIECGDCELAFIEN</sequence>
<protein>
    <submittedName>
        <fullName evidence="1">Uncharacterized protein</fullName>
    </submittedName>
</protein>
<accession>A0A3G1QC37</accession>
<name>A0A3G1QC37_ECOLX</name>
<dbReference type="RefSeq" id="WP_200878694.1">
    <property type="nucleotide sequence ID" value="NZ_MOFD01000246.1"/>
</dbReference>
<dbReference type="EMBL" id="MG773377">
    <property type="protein sequence ID" value="AWH57618.1"/>
    <property type="molecule type" value="Genomic_DNA"/>
</dbReference>